<keyword evidence="3" id="KW-1185">Reference proteome</keyword>
<comment type="caution">
    <text evidence="2">The sequence shown here is derived from an EMBL/GenBank/DDBJ whole genome shotgun (WGS) entry which is preliminary data.</text>
</comment>
<dbReference type="AlphaFoldDB" id="A0ABC8IZI3"/>
<accession>A0ABC8IZI3</accession>
<dbReference type="InterPro" id="IPR006527">
    <property type="entry name" value="F-box-assoc_dom_typ1"/>
</dbReference>
<sequence>MTTPDPTKVASWSKFLSLELDENNPRKRLSSVTSFFIDEDKKAAVLCDPKRRDKGRDMVYIVGEDNLFRKIPVGEFRLNFLSPVIYSTYAPSLVRIQQGGVMTRERKRKSRH</sequence>
<dbReference type="Proteomes" id="UP001642260">
    <property type="component" value="Unassembled WGS sequence"/>
</dbReference>
<evidence type="ECO:0000313" key="3">
    <source>
        <dbReference type="Proteomes" id="UP001642260"/>
    </source>
</evidence>
<reference evidence="2 3" key="1">
    <citation type="submission" date="2022-03" db="EMBL/GenBank/DDBJ databases">
        <authorList>
            <person name="Macdonald S."/>
            <person name="Ahmed S."/>
            <person name="Newling K."/>
        </authorList>
    </citation>
    <scope>NUCLEOTIDE SEQUENCE [LARGE SCALE GENOMIC DNA]</scope>
</reference>
<evidence type="ECO:0000313" key="2">
    <source>
        <dbReference type="EMBL" id="CAH8295448.1"/>
    </source>
</evidence>
<name>A0ABC8IZI3_ERUVS</name>
<proteinExistence type="predicted"/>
<protein>
    <recommendedName>
        <fullName evidence="1">F-box associated beta-propeller type 1 domain-containing protein</fullName>
    </recommendedName>
</protein>
<evidence type="ECO:0000259" key="1">
    <source>
        <dbReference type="Pfam" id="PF07734"/>
    </source>
</evidence>
<gene>
    <name evidence="2" type="ORF">ERUC_LOCUS1880</name>
</gene>
<dbReference type="EMBL" id="CAKOAT010049600">
    <property type="protein sequence ID" value="CAH8295448.1"/>
    <property type="molecule type" value="Genomic_DNA"/>
</dbReference>
<feature type="domain" description="F-box associated beta-propeller type 1" evidence="1">
    <location>
        <begin position="5"/>
        <end position="96"/>
    </location>
</feature>
<dbReference type="Pfam" id="PF07734">
    <property type="entry name" value="FBA_1"/>
    <property type="match status" value="1"/>
</dbReference>
<organism evidence="2 3">
    <name type="scientific">Eruca vesicaria subsp. sativa</name>
    <name type="common">Garden rocket</name>
    <name type="synonym">Eruca sativa</name>
    <dbReference type="NCBI Taxonomy" id="29727"/>
    <lineage>
        <taxon>Eukaryota</taxon>
        <taxon>Viridiplantae</taxon>
        <taxon>Streptophyta</taxon>
        <taxon>Embryophyta</taxon>
        <taxon>Tracheophyta</taxon>
        <taxon>Spermatophyta</taxon>
        <taxon>Magnoliopsida</taxon>
        <taxon>eudicotyledons</taxon>
        <taxon>Gunneridae</taxon>
        <taxon>Pentapetalae</taxon>
        <taxon>rosids</taxon>
        <taxon>malvids</taxon>
        <taxon>Brassicales</taxon>
        <taxon>Brassicaceae</taxon>
        <taxon>Brassiceae</taxon>
        <taxon>Eruca</taxon>
    </lineage>
</organism>